<dbReference type="PANTHER" id="PTHR43839">
    <property type="entry name" value="OPPC IN A BINDING PROTEIN-DEPENDENT TRANSPORT SYSTEM"/>
    <property type="match status" value="1"/>
</dbReference>
<dbReference type="PANTHER" id="PTHR43839:SF1">
    <property type="entry name" value="OPPC IN A BINDING PROTEIN-DEPENDENT TRANSPORT SYSTEM"/>
    <property type="match status" value="1"/>
</dbReference>
<dbReference type="InterPro" id="IPR035906">
    <property type="entry name" value="MetI-like_sf"/>
</dbReference>
<evidence type="ECO:0000256" key="3">
    <source>
        <dbReference type="ARBA" id="ARBA00022989"/>
    </source>
</evidence>
<name>A0A211YQ27_9CREN</name>
<dbReference type="CDD" id="cd06261">
    <property type="entry name" value="TM_PBP2"/>
    <property type="match status" value="1"/>
</dbReference>
<dbReference type="EMBL" id="NCQP01000002">
    <property type="protein sequence ID" value="OWJ55165.1"/>
    <property type="molecule type" value="Genomic_DNA"/>
</dbReference>
<accession>A0A211YQ27</accession>
<evidence type="ECO:0000313" key="8">
    <source>
        <dbReference type="Proteomes" id="UP000196694"/>
    </source>
</evidence>
<comment type="subcellular location">
    <subcellularLocation>
        <location evidence="5">Cell membrane</location>
        <topology evidence="5">Multi-pass membrane protein</topology>
    </subcellularLocation>
    <subcellularLocation>
        <location evidence="1">Membrane</location>
        <topology evidence="1">Multi-pass membrane protein</topology>
    </subcellularLocation>
</comment>
<keyword evidence="3 5" id="KW-1133">Transmembrane helix</keyword>
<evidence type="ECO:0000256" key="5">
    <source>
        <dbReference type="RuleBase" id="RU363032"/>
    </source>
</evidence>
<dbReference type="Pfam" id="PF00528">
    <property type="entry name" value="BPD_transp_1"/>
    <property type="match status" value="1"/>
</dbReference>
<dbReference type="Gene3D" id="1.10.3720.10">
    <property type="entry name" value="MetI-like"/>
    <property type="match status" value="1"/>
</dbReference>
<feature type="transmembrane region" description="Helical" evidence="5">
    <location>
        <begin position="380"/>
        <end position="399"/>
    </location>
</feature>
<proteinExistence type="inferred from homology"/>
<dbReference type="AlphaFoldDB" id="A0A211YQ27"/>
<keyword evidence="4 5" id="KW-0472">Membrane</keyword>
<keyword evidence="5" id="KW-0813">Transport</keyword>
<feature type="transmembrane region" description="Helical" evidence="5">
    <location>
        <begin position="350"/>
        <end position="368"/>
    </location>
</feature>
<sequence length="523" mass="57071">MDIMVDSKATKKVKNAGQPSLSERLRGAREIFGEVWKQAMGKAGFILITFIVVMSIYAIVTMPPNFVNIWSFNIKYWEDNPAVVPPAWVSLFGEPVAPHMAKEFKEPVESSVYLRPVEYYGVKLMGYVQRYQLNYVLNDPAFPKDVLVRFVEVKAGNVTGRAGPVEPSVTVYVLVHRPDGHVILVNKPEPLKLSDLAARGVERLDAAVVGQQLSKLFNIPLEVAQSRALLLLFGEPQGNETVNPLTGTYTVEVIITYLARGVNPAVIQNAVENGELGVRDLKIIVKGSAYGRMGTDSYGRDLYLGLLYGFPVALLIGFFAAVSSVVIGLVAGIVSGYYGGIIDDIIQRTVDVLGNIPLLPVLVLLGVTLQELDVSPWTRLFVIIGFLVIFGWGGMAIIVRSMTLSIKSEPYIDAAKAIGASDRRIIFKHILPQIVPYAMANLVFSVPGAILVEAGLSVLGIRHGLPTWGSILADARDYIGAGGSYGVWWWILPPGILIGITSLAFVFLGLALETVVEPRLKRR</sequence>
<evidence type="ECO:0000256" key="2">
    <source>
        <dbReference type="ARBA" id="ARBA00022692"/>
    </source>
</evidence>
<feature type="transmembrane region" description="Helical" evidence="5">
    <location>
        <begin position="39"/>
        <end position="60"/>
    </location>
</feature>
<feature type="transmembrane region" description="Helical" evidence="5">
    <location>
        <begin position="487"/>
        <end position="512"/>
    </location>
</feature>
<gene>
    <name evidence="7" type="ORF">Pdsh_05670</name>
</gene>
<feature type="transmembrane region" description="Helical" evidence="5">
    <location>
        <begin position="305"/>
        <end position="338"/>
    </location>
</feature>
<dbReference type="PROSITE" id="PS50928">
    <property type="entry name" value="ABC_TM1"/>
    <property type="match status" value="1"/>
</dbReference>
<dbReference type="Proteomes" id="UP000196694">
    <property type="component" value="Unassembled WGS sequence"/>
</dbReference>
<dbReference type="InterPro" id="IPR000515">
    <property type="entry name" value="MetI-like"/>
</dbReference>
<organism evidence="7 8">
    <name type="scientific">Pyrodictium delaneyi</name>
    <dbReference type="NCBI Taxonomy" id="1273541"/>
    <lineage>
        <taxon>Archaea</taxon>
        <taxon>Thermoproteota</taxon>
        <taxon>Thermoprotei</taxon>
        <taxon>Desulfurococcales</taxon>
        <taxon>Pyrodictiaceae</taxon>
        <taxon>Pyrodictium</taxon>
    </lineage>
</organism>
<dbReference type="GO" id="GO:0055085">
    <property type="term" value="P:transmembrane transport"/>
    <property type="evidence" value="ECO:0007669"/>
    <property type="project" value="InterPro"/>
</dbReference>
<feature type="transmembrane region" description="Helical" evidence="5">
    <location>
        <begin position="434"/>
        <end position="461"/>
    </location>
</feature>
<dbReference type="SUPFAM" id="SSF161098">
    <property type="entry name" value="MetI-like"/>
    <property type="match status" value="1"/>
</dbReference>
<feature type="domain" description="ABC transmembrane type-1" evidence="6">
    <location>
        <begin position="310"/>
        <end position="509"/>
    </location>
</feature>
<evidence type="ECO:0000259" key="6">
    <source>
        <dbReference type="PROSITE" id="PS50928"/>
    </source>
</evidence>
<evidence type="ECO:0000256" key="1">
    <source>
        <dbReference type="ARBA" id="ARBA00004141"/>
    </source>
</evidence>
<protein>
    <recommendedName>
        <fullName evidence="6">ABC transmembrane type-1 domain-containing protein</fullName>
    </recommendedName>
</protein>
<evidence type="ECO:0000313" key="7">
    <source>
        <dbReference type="EMBL" id="OWJ55165.1"/>
    </source>
</evidence>
<comment type="caution">
    <text evidence="7">The sequence shown here is derived from an EMBL/GenBank/DDBJ whole genome shotgun (WGS) entry which is preliminary data.</text>
</comment>
<evidence type="ECO:0000256" key="4">
    <source>
        <dbReference type="ARBA" id="ARBA00023136"/>
    </source>
</evidence>
<comment type="similarity">
    <text evidence="5">Belongs to the binding-protein-dependent transport system permease family.</text>
</comment>
<keyword evidence="8" id="KW-1185">Reference proteome</keyword>
<keyword evidence="2 5" id="KW-0812">Transmembrane</keyword>
<reference evidence="7 8" key="1">
    <citation type="submission" date="2017-05" db="EMBL/GenBank/DDBJ databases">
        <title>The draft genome of the hyperthermophilic archaeon 'Pyrodictium delaneyi strain Hulk', an iron and nitrate reducer, reveals the capacity for sulfate reduction.</title>
        <authorList>
            <person name="Demey L.M."/>
            <person name="Miller C."/>
            <person name="Manzella M."/>
            <person name="Reguera G."/>
            <person name="Kashefi K."/>
        </authorList>
    </citation>
    <scope>NUCLEOTIDE SEQUENCE [LARGE SCALE GENOMIC DNA]</scope>
    <source>
        <strain evidence="7 8">Hulk</strain>
    </source>
</reference>
<dbReference type="GO" id="GO:0005886">
    <property type="term" value="C:plasma membrane"/>
    <property type="evidence" value="ECO:0007669"/>
    <property type="project" value="UniProtKB-SubCell"/>
</dbReference>